<dbReference type="Gene3D" id="3.40.220.10">
    <property type="entry name" value="Leucine Aminopeptidase, subunit E, domain 1"/>
    <property type="match status" value="1"/>
</dbReference>
<dbReference type="InterPro" id="IPR043472">
    <property type="entry name" value="Macro_dom-like"/>
</dbReference>
<name>A0A9Q3P701_9BASI</name>
<evidence type="ECO:0008006" key="4">
    <source>
        <dbReference type="Google" id="ProtNLM"/>
    </source>
</evidence>
<sequence>MHLVGDVLEAPPHLPLCHAVSADGKMGCGAALAIRIRHGIQREFLAARPRFPQVVPCHGTDRLILNLVTKHRYFDRPSPYMLLQALLTLRGFLLRFGIREIAMTPIATGLDRIPTDVMLSTLREVFQSTPVTFQIYTLRRSDLSSRPCLQAGPAQRAAQPLAAARFAATARPTRRHASHRQRHAEPRAPRQGQKDRR</sequence>
<dbReference type="OrthoDB" id="2155246at2759"/>
<evidence type="ECO:0000256" key="1">
    <source>
        <dbReference type="SAM" id="MobiDB-lite"/>
    </source>
</evidence>
<protein>
    <recommendedName>
        <fullName evidence="4">Macro domain-containing protein</fullName>
    </recommendedName>
</protein>
<feature type="region of interest" description="Disordered" evidence="1">
    <location>
        <begin position="149"/>
        <end position="197"/>
    </location>
</feature>
<accession>A0A9Q3P701</accession>
<dbReference type="GO" id="GO:0140291">
    <property type="term" value="P:peptidyl-glutamate ADP-deribosylation"/>
    <property type="evidence" value="ECO:0007669"/>
    <property type="project" value="TreeGrafter"/>
</dbReference>
<dbReference type="EMBL" id="AVOT02056259">
    <property type="protein sequence ID" value="MBW0550625.1"/>
    <property type="molecule type" value="Genomic_DNA"/>
</dbReference>
<proteinExistence type="predicted"/>
<keyword evidence="3" id="KW-1185">Reference proteome</keyword>
<evidence type="ECO:0000313" key="3">
    <source>
        <dbReference type="Proteomes" id="UP000765509"/>
    </source>
</evidence>
<feature type="compositionally biased region" description="Basic residues" evidence="1">
    <location>
        <begin position="172"/>
        <end position="182"/>
    </location>
</feature>
<reference evidence="2" key="1">
    <citation type="submission" date="2021-03" db="EMBL/GenBank/DDBJ databases">
        <title>Draft genome sequence of rust myrtle Austropuccinia psidii MF-1, a brazilian biotype.</title>
        <authorList>
            <person name="Quecine M.C."/>
            <person name="Pachon D.M.R."/>
            <person name="Bonatelli M.L."/>
            <person name="Correr F.H."/>
            <person name="Franceschini L.M."/>
            <person name="Leite T.F."/>
            <person name="Margarido G.R.A."/>
            <person name="Almeida C.A."/>
            <person name="Ferrarezi J.A."/>
            <person name="Labate C.A."/>
        </authorList>
    </citation>
    <scope>NUCLEOTIDE SEQUENCE</scope>
    <source>
        <strain evidence="2">MF-1</strain>
    </source>
</reference>
<feature type="compositionally biased region" description="Low complexity" evidence="1">
    <location>
        <begin position="150"/>
        <end position="171"/>
    </location>
</feature>
<dbReference type="SUPFAM" id="SSF52949">
    <property type="entry name" value="Macro domain-like"/>
    <property type="match status" value="1"/>
</dbReference>
<feature type="compositionally biased region" description="Basic and acidic residues" evidence="1">
    <location>
        <begin position="183"/>
        <end position="197"/>
    </location>
</feature>
<comment type="caution">
    <text evidence="2">The sequence shown here is derived from an EMBL/GenBank/DDBJ whole genome shotgun (WGS) entry which is preliminary data.</text>
</comment>
<dbReference type="Proteomes" id="UP000765509">
    <property type="component" value="Unassembled WGS sequence"/>
</dbReference>
<dbReference type="InterPro" id="IPR050892">
    <property type="entry name" value="ADP-ribose_metab_enzymes"/>
</dbReference>
<dbReference type="PANTHER" id="PTHR12521:SF0">
    <property type="entry name" value="ADP-RIBOSE GLYCOHYDROLASE OARD1"/>
    <property type="match status" value="1"/>
</dbReference>
<organism evidence="2 3">
    <name type="scientific">Austropuccinia psidii MF-1</name>
    <dbReference type="NCBI Taxonomy" id="1389203"/>
    <lineage>
        <taxon>Eukaryota</taxon>
        <taxon>Fungi</taxon>
        <taxon>Dikarya</taxon>
        <taxon>Basidiomycota</taxon>
        <taxon>Pucciniomycotina</taxon>
        <taxon>Pucciniomycetes</taxon>
        <taxon>Pucciniales</taxon>
        <taxon>Sphaerophragmiaceae</taxon>
        <taxon>Austropuccinia</taxon>
    </lineage>
</organism>
<dbReference type="AlphaFoldDB" id="A0A9Q3P701"/>
<dbReference type="PANTHER" id="PTHR12521">
    <property type="entry name" value="PROTEIN C6ORF130"/>
    <property type="match status" value="1"/>
</dbReference>
<evidence type="ECO:0000313" key="2">
    <source>
        <dbReference type="EMBL" id="MBW0550625.1"/>
    </source>
</evidence>
<gene>
    <name evidence="2" type="ORF">O181_090340</name>
</gene>